<dbReference type="InterPro" id="IPR013783">
    <property type="entry name" value="Ig-like_fold"/>
</dbReference>
<evidence type="ECO:0000256" key="1">
    <source>
        <dbReference type="RuleBase" id="RU003425"/>
    </source>
</evidence>
<dbReference type="AlphaFoldDB" id="A0A0D6M2F4"/>
<evidence type="ECO:0000256" key="2">
    <source>
        <dbReference type="SAM" id="MobiDB-lite"/>
    </source>
</evidence>
<feature type="chain" id="PRO_5002307388" description="Major sperm protein" evidence="3">
    <location>
        <begin position="21"/>
        <end position="328"/>
    </location>
</feature>
<evidence type="ECO:0000256" key="3">
    <source>
        <dbReference type="SAM" id="SignalP"/>
    </source>
</evidence>
<organism evidence="5 6">
    <name type="scientific">Ancylostoma ceylanicum</name>
    <dbReference type="NCBI Taxonomy" id="53326"/>
    <lineage>
        <taxon>Eukaryota</taxon>
        <taxon>Metazoa</taxon>
        <taxon>Ecdysozoa</taxon>
        <taxon>Nematoda</taxon>
        <taxon>Chromadorea</taxon>
        <taxon>Rhabditida</taxon>
        <taxon>Rhabditina</taxon>
        <taxon>Rhabditomorpha</taxon>
        <taxon>Strongyloidea</taxon>
        <taxon>Ancylostomatidae</taxon>
        <taxon>Ancylostomatinae</taxon>
        <taxon>Ancylostoma</taxon>
    </lineage>
</organism>
<keyword evidence="3" id="KW-0732">Signal</keyword>
<feature type="signal peptide" evidence="3">
    <location>
        <begin position="1"/>
        <end position="20"/>
    </location>
</feature>
<feature type="region of interest" description="Disordered" evidence="2">
    <location>
        <begin position="22"/>
        <end position="111"/>
    </location>
</feature>
<dbReference type="EMBL" id="KE124812">
    <property type="protein sequence ID" value="EPB78405.1"/>
    <property type="molecule type" value="Genomic_DNA"/>
</dbReference>
<reference evidence="5 6" key="1">
    <citation type="submission" date="2013-05" db="EMBL/GenBank/DDBJ databases">
        <title>Draft genome of the parasitic nematode Anyclostoma ceylanicum.</title>
        <authorList>
            <person name="Mitreva M."/>
        </authorList>
    </citation>
    <scope>NUCLEOTIDE SEQUENCE [LARGE SCALE GENOMIC DNA]</scope>
</reference>
<protein>
    <recommendedName>
        <fullName evidence="1">Major sperm protein</fullName>
    </recommendedName>
</protein>
<evidence type="ECO:0000313" key="6">
    <source>
        <dbReference type="Proteomes" id="UP000054495"/>
    </source>
</evidence>
<evidence type="ECO:0000313" key="5">
    <source>
        <dbReference type="EMBL" id="EPB78405.1"/>
    </source>
</evidence>
<dbReference type="InterPro" id="IPR051774">
    <property type="entry name" value="Sperm-specific_class_P"/>
</dbReference>
<evidence type="ECO:0000259" key="4">
    <source>
        <dbReference type="PROSITE" id="PS50202"/>
    </source>
</evidence>
<dbReference type="PROSITE" id="PS50202">
    <property type="entry name" value="MSP"/>
    <property type="match status" value="1"/>
</dbReference>
<dbReference type="PANTHER" id="PTHR22947:SF39">
    <property type="entry name" value="MSP DOMAIN-CONTAINING PROTEIN"/>
    <property type="match status" value="1"/>
</dbReference>
<accession>A0A0D6M2F4</accession>
<feature type="domain" description="MSP" evidence="4">
    <location>
        <begin position="170"/>
        <end position="277"/>
    </location>
</feature>
<dbReference type="InterPro" id="IPR000535">
    <property type="entry name" value="MSP_dom"/>
</dbReference>
<dbReference type="PANTHER" id="PTHR22947">
    <property type="entry name" value="MAJOR SPERM PROTEIN"/>
    <property type="match status" value="1"/>
</dbReference>
<dbReference type="SUPFAM" id="SSF49354">
    <property type="entry name" value="PapD-like"/>
    <property type="match status" value="1"/>
</dbReference>
<sequence>MGWICLPFVLWIVLNTLANCGKPRPPPPSVAAARTPESSASSSSARKKDSERKKAPPKSSRAPRESNAPKPPPAKKEPPPEERKEPTPPAKKEEESQPKEEKKAEPVPAQSVKTVKKEAVKVAGITDFVDQAKTTKAPLLVLSKEEDPGDGNYEDVNLTEAVAPEGQVQLVTVEPPSATFPLTGGQSAHNILNVGENRIVFKVKCSNNNEYGIRPVFGFVEANSSTMLHVTRLAGKPKEDKMVVEYVPAPAGVTDAMVTFRAAATTTTIQSITVPLVAVGPIPGVPGAGPVMGAIPGVPGVAAAKPPVPAPMPASAVKPMPLQFGKVK</sequence>
<feature type="compositionally biased region" description="Basic and acidic residues" evidence="2">
    <location>
        <begin position="74"/>
        <end position="105"/>
    </location>
</feature>
<dbReference type="Proteomes" id="UP000054495">
    <property type="component" value="Unassembled WGS sequence"/>
</dbReference>
<comment type="function">
    <text evidence="1">Central component in molecular interactions underlying sperm crawling. Forms an extensive filament system that extends from sperm villipoda, along the leading edge of the pseudopod.</text>
</comment>
<feature type="compositionally biased region" description="Low complexity" evidence="2">
    <location>
        <begin position="30"/>
        <end position="44"/>
    </location>
</feature>
<name>A0A0D6M2F4_9BILA</name>
<gene>
    <name evidence="5" type="ORF">ANCCEY_02471</name>
</gene>
<keyword evidence="1" id="KW-0963">Cytoplasm</keyword>
<dbReference type="Pfam" id="PF00635">
    <property type="entry name" value="Motile_Sperm"/>
    <property type="match status" value="1"/>
</dbReference>
<proteinExistence type="predicted"/>
<dbReference type="InterPro" id="IPR008962">
    <property type="entry name" value="PapD-like_sf"/>
</dbReference>
<keyword evidence="1" id="KW-0206">Cytoskeleton</keyword>
<keyword evidence="6" id="KW-1185">Reference proteome</keyword>
<dbReference type="Gene3D" id="2.60.40.10">
    <property type="entry name" value="Immunoglobulins"/>
    <property type="match status" value="1"/>
</dbReference>